<dbReference type="EMBL" id="JAMTCO010000015">
    <property type="protein sequence ID" value="MCP2273130.1"/>
    <property type="molecule type" value="Genomic_DNA"/>
</dbReference>
<dbReference type="Proteomes" id="UP001205185">
    <property type="component" value="Unassembled WGS sequence"/>
</dbReference>
<dbReference type="InterPro" id="IPR013493">
    <property type="entry name" value="CHP02677"/>
</dbReference>
<name>A0ABT1IKG2_9PSEU</name>
<evidence type="ECO:0000313" key="3">
    <source>
        <dbReference type="Proteomes" id="UP001205185"/>
    </source>
</evidence>
<feature type="region of interest" description="Disordered" evidence="1">
    <location>
        <begin position="372"/>
        <end position="391"/>
    </location>
</feature>
<sequence length="506" mass="54242">MASEGKGGAHAARTSLFAYLTAGQSGEYRAIMDLFTGPLLTDLSAGEVSHQLGERGVTLSVDEATLRCEQLETWGNLVRGVRDARVPTVREFLKSRGRYQASKLGGRVHRDAEAVLAAGDGAQEVARELLGATVHLLDRVLARIGAAEPDAEALAADVTTVFNNQQLFNESVRDFYAYLNGILSRYDLAGEEYHRFKELLLEYIDLITADVSRHAPAIAARCVRLVPVLDRVLAVLDELPVPAMPDGTPADRLPGRHRADWEQLHDWYAGTNGRSGPETLRAAADQALRQLLTNAKRMLAAAGTGVSRRADLLKLASWFDGSDSGAAHRLYAATFGAYPVRHLSGGPEELGVRDGASTSWWDATPVDVPISLRDRGDRSARGRTSSVPDPGLDAERLLAQAREEAREREQAAAELVAAGELDGARVSPAARELLLGLLSSLLAKHQDMAEPATETNTDLELLIEAEPALGANTTLHARDGSVVVHDLRLTARRPSSAGGARSAGAG</sequence>
<accession>A0ABT1IKG2</accession>
<reference evidence="2 3" key="1">
    <citation type="submission" date="2022-06" db="EMBL/GenBank/DDBJ databases">
        <title>Genomic Encyclopedia of Archaeal and Bacterial Type Strains, Phase II (KMG-II): from individual species to whole genera.</title>
        <authorList>
            <person name="Goeker M."/>
        </authorList>
    </citation>
    <scope>NUCLEOTIDE SEQUENCE [LARGE SCALE GENOMIC DNA]</scope>
    <source>
        <strain evidence="2 3">DSM 44255</strain>
    </source>
</reference>
<dbReference type="RefSeq" id="WP_253890205.1">
    <property type="nucleotide sequence ID" value="NZ_BAAAVB010000019.1"/>
</dbReference>
<evidence type="ECO:0000313" key="2">
    <source>
        <dbReference type="EMBL" id="MCP2273130.1"/>
    </source>
</evidence>
<protein>
    <submittedName>
        <fullName evidence="2">TIGR02677 family protein</fullName>
    </submittedName>
</protein>
<keyword evidence="3" id="KW-1185">Reference proteome</keyword>
<dbReference type="Pfam" id="PF09660">
    <property type="entry name" value="DUF2397"/>
    <property type="match status" value="1"/>
</dbReference>
<dbReference type="NCBIfam" id="TIGR02677">
    <property type="entry name" value="TIGR02677 family protein"/>
    <property type="match status" value="1"/>
</dbReference>
<organism evidence="2 3">
    <name type="scientific">Actinokineospora diospyrosa</name>
    <dbReference type="NCBI Taxonomy" id="103728"/>
    <lineage>
        <taxon>Bacteria</taxon>
        <taxon>Bacillati</taxon>
        <taxon>Actinomycetota</taxon>
        <taxon>Actinomycetes</taxon>
        <taxon>Pseudonocardiales</taxon>
        <taxon>Pseudonocardiaceae</taxon>
        <taxon>Actinokineospora</taxon>
    </lineage>
</organism>
<proteinExistence type="predicted"/>
<gene>
    <name evidence="2" type="ORF">LV75_005656</name>
</gene>
<comment type="caution">
    <text evidence="2">The sequence shown here is derived from an EMBL/GenBank/DDBJ whole genome shotgun (WGS) entry which is preliminary data.</text>
</comment>
<evidence type="ECO:0000256" key="1">
    <source>
        <dbReference type="SAM" id="MobiDB-lite"/>
    </source>
</evidence>